<dbReference type="EMBL" id="JARJCW010000067">
    <property type="protein sequence ID" value="KAJ7199628.1"/>
    <property type="molecule type" value="Genomic_DNA"/>
</dbReference>
<gene>
    <name evidence="2" type="ORF">GGX14DRAFT_572661</name>
</gene>
<dbReference type="Proteomes" id="UP001219525">
    <property type="component" value="Unassembled WGS sequence"/>
</dbReference>
<proteinExistence type="predicted"/>
<keyword evidence="1" id="KW-1133">Transmembrane helix</keyword>
<keyword evidence="3" id="KW-1185">Reference proteome</keyword>
<reference evidence="2" key="1">
    <citation type="submission" date="2023-03" db="EMBL/GenBank/DDBJ databases">
        <title>Massive genome expansion in bonnet fungi (Mycena s.s.) driven by repeated elements and novel gene families across ecological guilds.</title>
        <authorList>
            <consortium name="Lawrence Berkeley National Laboratory"/>
            <person name="Harder C.B."/>
            <person name="Miyauchi S."/>
            <person name="Viragh M."/>
            <person name="Kuo A."/>
            <person name="Thoen E."/>
            <person name="Andreopoulos B."/>
            <person name="Lu D."/>
            <person name="Skrede I."/>
            <person name="Drula E."/>
            <person name="Henrissat B."/>
            <person name="Morin E."/>
            <person name="Kohler A."/>
            <person name="Barry K."/>
            <person name="LaButti K."/>
            <person name="Morin E."/>
            <person name="Salamov A."/>
            <person name="Lipzen A."/>
            <person name="Mereny Z."/>
            <person name="Hegedus B."/>
            <person name="Baldrian P."/>
            <person name="Stursova M."/>
            <person name="Weitz H."/>
            <person name="Taylor A."/>
            <person name="Grigoriev I.V."/>
            <person name="Nagy L.G."/>
            <person name="Martin F."/>
            <person name="Kauserud H."/>
        </authorList>
    </citation>
    <scope>NUCLEOTIDE SEQUENCE</scope>
    <source>
        <strain evidence="2">9144</strain>
    </source>
</reference>
<evidence type="ECO:0000313" key="2">
    <source>
        <dbReference type="EMBL" id="KAJ7199628.1"/>
    </source>
</evidence>
<evidence type="ECO:0000256" key="1">
    <source>
        <dbReference type="SAM" id="Phobius"/>
    </source>
</evidence>
<evidence type="ECO:0000313" key="3">
    <source>
        <dbReference type="Proteomes" id="UP001219525"/>
    </source>
</evidence>
<keyword evidence="1" id="KW-0812">Transmembrane</keyword>
<dbReference type="AlphaFoldDB" id="A0AAD6Y3L9"/>
<sequence>MSDSDPPSEYTRIRDFIARIEKNVLPARQYLQASYENYPLTTTVMVVSAALSFAPIVVVLHVFCSPAIFPFSHSTS</sequence>
<name>A0AAD6Y3L9_9AGAR</name>
<keyword evidence="1" id="KW-0472">Membrane</keyword>
<accession>A0AAD6Y3L9</accession>
<comment type="caution">
    <text evidence="2">The sequence shown here is derived from an EMBL/GenBank/DDBJ whole genome shotgun (WGS) entry which is preliminary data.</text>
</comment>
<feature type="transmembrane region" description="Helical" evidence="1">
    <location>
        <begin position="44"/>
        <end position="69"/>
    </location>
</feature>
<organism evidence="2 3">
    <name type="scientific">Mycena pura</name>
    <dbReference type="NCBI Taxonomy" id="153505"/>
    <lineage>
        <taxon>Eukaryota</taxon>
        <taxon>Fungi</taxon>
        <taxon>Dikarya</taxon>
        <taxon>Basidiomycota</taxon>
        <taxon>Agaricomycotina</taxon>
        <taxon>Agaricomycetes</taxon>
        <taxon>Agaricomycetidae</taxon>
        <taxon>Agaricales</taxon>
        <taxon>Marasmiineae</taxon>
        <taxon>Mycenaceae</taxon>
        <taxon>Mycena</taxon>
    </lineage>
</organism>
<protein>
    <submittedName>
        <fullName evidence="2">Uncharacterized protein</fullName>
    </submittedName>
</protein>